<dbReference type="Proteomes" id="UP001285636">
    <property type="component" value="Unassembled WGS sequence"/>
</dbReference>
<dbReference type="EMBL" id="JAWJAY010000842">
    <property type="protein sequence ID" value="MDV2888034.1"/>
    <property type="molecule type" value="Genomic_DNA"/>
</dbReference>
<protein>
    <submittedName>
        <fullName evidence="1">FAD-dependent oxidoreductase</fullName>
    </submittedName>
</protein>
<name>A0AAJ2NSQ0_ALKPS</name>
<evidence type="ECO:0000313" key="1">
    <source>
        <dbReference type="EMBL" id="MDV2888034.1"/>
    </source>
</evidence>
<reference evidence="1" key="1">
    <citation type="submission" date="2023-10" db="EMBL/GenBank/DDBJ databases">
        <title>Screening of Alkalihalophilus pseudofirmusBZ-TG-HK211 and Its Alleviation of Salt Stress on Rapeseed Growth.</title>
        <authorList>
            <person name="Zhao B."/>
            <person name="Guo T."/>
        </authorList>
    </citation>
    <scope>NUCLEOTIDE SEQUENCE</scope>
    <source>
        <strain evidence="1">BZ-TG-HK211</strain>
    </source>
</reference>
<sequence>LLPYLGPIPTVKGLVIANGLGASGLTMGPYVGSLAANLAMGEDVEIDITAYDPLRNRLKVN</sequence>
<accession>A0AAJ2NSQ0</accession>
<comment type="caution">
    <text evidence="1">The sequence shown here is derived from an EMBL/GenBank/DDBJ whole genome shotgun (WGS) entry which is preliminary data.</text>
</comment>
<organism evidence="1 2">
    <name type="scientific">Alkalihalophilus pseudofirmus</name>
    <name type="common">Bacillus pseudofirmus</name>
    <dbReference type="NCBI Taxonomy" id="79885"/>
    <lineage>
        <taxon>Bacteria</taxon>
        <taxon>Bacillati</taxon>
        <taxon>Bacillota</taxon>
        <taxon>Bacilli</taxon>
        <taxon>Bacillales</taxon>
        <taxon>Bacillaceae</taxon>
        <taxon>Alkalihalophilus</taxon>
    </lineage>
</organism>
<feature type="non-terminal residue" evidence="1">
    <location>
        <position position="1"/>
    </location>
</feature>
<dbReference type="Gene3D" id="3.50.50.60">
    <property type="entry name" value="FAD/NAD(P)-binding domain"/>
    <property type="match status" value="1"/>
</dbReference>
<gene>
    <name evidence="1" type="ORF">RYX45_22995</name>
</gene>
<evidence type="ECO:0000313" key="2">
    <source>
        <dbReference type="Proteomes" id="UP001285636"/>
    </source>
</evidence>
<proteinExistence type="predicted"/>
<dbReference type="InterPro" id="IPR036188">
    <property type="entry name" value="FAD/NAD-bd_sf"/>
</dbReference>
<dbReference type="AlphaFoldDB" id="A0AAJ2NSQ0"/>